<comment type="function">
    <text evidence="8">Catalyzes the NAD-dependent dehydrogenation (oxidation) of a broad array of hydroxylated polyunsaturated fatty acids (mainly eicosanoids and docosanoids, including prostaglandins, lipoxins and resolvins), yielding their corresponding keto (oxo) metabolites. Decreases the levels of the pro-proliferative prostaglandins such as prostaglandin E2 (whose activity is increased in cancer because of an increase in the expression of cyclooxygenase 2) and generates oxo-fatty acid products that can profoundly influence cell function by abrogating pro-inflammatory cytokine expression. Converts resolvins E1, D1 and D2 to their oxo products, which represents a mode of resolvin inactivation. Resolvin E1 plays important roles during the resolution phase of acute inflammation, while resolvins D1 and D2 have a unique role in obesity-induced adipose inflammation.</text>
</comment>
<comment type="catalytic activity">
    <reaction evidence="14">
        <text>resolvin D1 + NAD(+) = 17-oxoresolvin D1 + NADH + H(+)</text>
        <dbReference type="Rhea" id="RHEA:50128"/>
        <dbReference type="ChEBI" id="CHEBI:15378"/>
        <dbReference type="ChEBI" id="CHEBI:57540"/>
        <dbReference type="ChEBI" id="CHEBI:57945"/>
        <dbReference type="ChEBI" id="CHEBI:132079"/>
        <dbReference type="ChEBI" id="CHEBI:132081"/>
    </reaction>
    <physiologicalReaction direction="left-to-right" evidence="14">
        <dbReference type="Rhea" id="RHEA:50129"/>
    </physiologicalReaction>
</comment>
<comment type="catalytic activity">
    <reaction evidence="20">
        <text>(15S)-hydroxy-(5Z,8Z,11Z,13E)-eicosatetraenoate + NAD(+) = 15-oxo-(5Z,8Z,11Z,13E)-eicosatetraenoate + NADH + H(+)</text>
        <dbReference type="Rhea" id="RHEA:23260"/>
        <dbReference type="ChEBI" id="CHEBI:15378"/>
        <dbReference type="ChEBI" id="CHEBI:57409"/>
        <dbReference type="ChEBI" id="CHEBI:57410"/>
        <dbReference type="ChEBI" id="CHEBI:57540"/>
        <dbReference type="ChEBI" id="CHEBI:57945"/>
        <dbReference type="EC" id="1.1.1.232"/>
    </reaction>
    <physiologicalReaction direction="left-to-right" evidence="20">
        <dbReference type="Rhea" id="RHEA:23261"/>
    </physiologicalReaction>
</comment>
<comment type="catalytic activity">
    <reaction evidence="15">
        <text>resolvin D2 + NAD(+) = 7-oxoresolvin D2 + NADH + H(+)</text>
        <dbReference type="Rhea" id="RHEA:53584"/>
        <dbReference type="ChEBI" id="CHEBI:15378"/>
        <dbReference type="ChEBI" id="CHEBI:57540"/>
        <dbReference type="ChEBI" id="CHEBI:57945"/>
        <dbReference type="ChEBI" id="CHEBI:133367"/>
        <dbReference type="ChEBI" id="CHEBI:137497"/>
    </reaction>
    <physiologicalReaction direction="left-to-right" evidence="15">
        <dbReference type="Rhea" id="RHEA:53585"/>
    </physiologicalReaction>
</comment>
<comment type="similarity">
    <text evidence="1 22">Belongs to the short-chain dehydrogenases/reductases (SDR) family.</text>
</comment>
<evidence type="ECO:0000256" key="4">
    <source>
        <dbReference type="ARBA" id="ARBA00039060"/>
    </source>
</evidence>
<evidence type="ECO:0000256" key="7">
    <source>
        <dbReference type="ARBA" id="ARBA00042026"/>
    </source>
</evidence>
<evidence type="ECO:0000256" key="3">
    <source>
        <dbReference type="ARBA" id="ARBA00038968"/>
    </source>
</evidence>
<evidence type="ECO:0000256" key="14">
    <source>
        <dbReference type="ARBA" id="ARBA00048170"/>
    </source>
</evidence>
<evidence type="ECO:0000256" key="13">
    <source>
        <dbReference type="ARBA" id="ARBA00048144"/>
    </source>
</evidence>
<dbReference type="PRINTS" id="PR00081">
    <property type="entry name" value="GDHRDH"/>
</dbReference>
<dbReference type="GO" id="GO:0047034">
    <property type="term" value="F:15-hydroxyicosatetraenoate dehydrogenase activity"/>
    <property type="evidence" value="ECO:0007669"/>
    <property type="project" value="UniProtKB-EC"/>
</dbReference>
<comment type="catalytic activity">
    <reaction evidence="16">
        <text>lipoxin A4 + NAD(+) = 15-oxo-(5S,6R)-dihydroxy-(7E,9E,11Z,13E)-eicosatetraenoate + NADH + H(+)</text>
        <dbReference type="Rhea" id="RHEA:41572"/>
        <dbReference type="ChEBI" id="CHEBI:15378"/>
        <dbReference type="ChEBI" id="CHEBI:57540"/>
        <dbReference type="ChEBI" id="CHEBI:57945"/>
        <dbReference type="ChEBI" id="CHEBI:67026"/>
        <dbReference type="ChEBI" id="CHEBI:78311"/>
    </reaction>
    <physiologicalReaction direction="left-to-right" evidence="16">
        <dbReference type="Rhea" id="RHEA:41573"/>
    </physiologicalReaction>
</comment>
<dbReference type="GO" id="GO:0016404">
    <property type="term" value="F:15-hydroxyprostaglandin dehydrogenase (NAD+) activity"/>
    <property type="evidence" value="ECO:0007669"/>
    <property type="project" value="UniProtKB-EC"/>
</dbReference>
<evidence type="ECO:0000256" key="20">
    <source>
        <dbReference type="ARBA" id="ARBA00049151"/>
    </source>
</evidence>
<feature type="transmembrane region" description="Helical" evidence="23">
    <location>
        <begin position="248"/>
        <end position="268"/>
    </location>
</feature>
<comment type="catalytic activity">
    <reaction evidence="19">
        <text>resolvin D2 + NAD(+) = 16-oxoresolvin D2 + NADH + H(+)</text>
        <dbReference type="Rhea" id="RHEA:53588"/>
        <dbReference type="ChEBI" id="CHEBI:15378"/>
        <dbReference type="ChEBI" id="CHEBI:57540"/>
        <dbReference type="ChEBI" id="CHEBI:57945"/>
        <dbReference type="ChEBI" id="CHEBI:133367"/>
        <dbReference type="ChEBI" id="CHEBI:137498"/>
    </reaction>
    <physiologicalReaction direction="left-to-right" evidence="19">
        <dbReference type="Rhea" id="RHEA:53589"/>
    </physiologicalReaction>
</comment>
<dbReference type="AlphaFoldDB" id="C1BPG1"/>
<evidence type="ECO:0000256" key="10">
    <source>
        <dbReference type="ARBA" id="ARBA00047672"/>
    </source>
</evidence>
<comment type="catalytic activity">
    <reaction evidence="9">
        <text>prostaglandin E1 + NAD(+) = 15-oxoprostaglandin E1 + NADH + H(+)</text>
        <dbReference type="Rhea" id="RHEA:16477"/>
        <dbReference type="ChEBI" id="CHEBI:15378"/>
        <dbReference type="ChEBI" id="CHEBI:57397"/>
        <dbReference type="ChEBI" id="CHEBI:57401"/>
        <dbReference type="ChEBI" id="CHEBI:57540"/>
        <dbReference type="ChEBI" id="CHEBI:57945"/>
    </reaction>
    <physiologicalReaction direction="left-to-right" evidence="9">
        <dbReference type="Rhea" id="RHEA:16478"/>
    </physiologicalReaction>
</comment>
<evidence type="ECO:0000256" key="19">
    <source>
        <dbReference type="ARBA" id="ARBA00048921"/>
    </source>
</evidence>
<dbReference type="EC" id="1.1.1.141" evidence="3"/>
<keyword evidence="23" id="KW-0472">Membrane</keyword>
<dbReference type="EC" id="1.1.1.232" evidence="4"/>
<evidence type="ECO:0000256" key="16">
    <source>
        <dbReference type="ARBA" id="ARBA00048535"/>
    </source>
</evidence>
<dbReference type="PANTHER" id="PTHR44229:SF4">
    <property type="entry name" value="15-HYDROXYPROSTAGLANDIN DEHYDROGENASE [NAD(+)]"/>
    <property type="match status" value="1"/>
</dbReference>
<dbReference type="Pfam" id="PF00106">
    <property type="entry name" value="adh_short"/>
    <property type="match status" value="1"/>
</dbReference>
<keyword evidence="23" id="KW-0812">Transmembrane</keyword>
<keyword evidence="2" id="KW-0560">Oxidoreductase</keyword>
<dbReference type="PRINTS" id="PR00080">
    <property type="entry name" value="SDRFAMILY"/>
</dbReference>
<dbReference type="PANTHER" id="PTHR44229">
    <property type="entry name" value="15-HYDROXYPROSTAGLANDIN DEHYDROGENASE [NAD(+)]"/>
    <property type="match status" value="1"/>
</dbReference>
<evidence type="ECO:0000256" key="1">
    <source>
        <dbReference type="ARBA" id="ARBA00006484"/>
    </source>
</evidence>
<dbReference type="SUPFAM" id="SSF51735">
    <property type="entry name" value="NAD(P)-binding Rossmann-fold domains"/>
    <property type="match status" value="1"/>
</dbReference>
<evidence type="ECO:0000256" key="11">
    <source>
        <dbReference type="ARBA" id="ARBA00048008"/>
    </source>
</evidence>
<evidence type="ECO:0000256" key="22">
    <source>
        <dbReference type="RuleBase" id="RU000363"/>
    </source>
</evidence>
<comment type="catalytic activity">
    <reaction evidence="13">
        <text>(11R)-hydroxy-(5Z,8Z,12E,14Z)-eicosatetraenoate + NAD(+) = 11-oxo-(5Z,8Z,12E,14Z)-eicosatetraenoate + NADH + H(+)</text>
        <dbReference type="Rhea" id="RHEA:48640"/>
        <dbReference type="ChEBI" id="CHEBI:15378"/>
        <dbReference type="ChEBI" id="CHEBI:57540"/>
        <dbReference type="ChEBI" id="CHEBI:57945"/>
        <dbReference type="ChEBI" id="CHEBI:78836"/>
        <dbReference type="ChEBI" id="CHEBI:90697"/>
    </reaction>
    <physiologicalReaction direction="left-to-right" evidence="13">
        <dbReference type="Rhea" id="RHEA:48641"/>
    </physiologicalReaction>
</comment>
<evidence type="ECO:0000256" key="8">
    <source>
        <dbReference type="ARBA" id="ARBA00045705"/>
    </source>
</evidence>
<evidence type="ECO:0000256" key="18">
    <source>
        <dbReference type="ARBA" id="ARBA00048739"/>
    </source>
</evidence>
<accession>C1BPG1</accession>
<comment type="catalytic activity">
    <reaction evidence="18">
        <text>prostaglandin E2 + NAD(+) = 15-oxoprostaglandin E2 + NADH + H(+)</text>
        <dbReference type="Rhea" id="RHEA:11876"/>
        <dbReference type="ChEBI" id="CHEBI:15378"/>
        <dbReference type="ChEBI" id="CHEBI:57400"/>
        <dbReference type="ChEBI" id="CHEBI:57540"/>
        <dbReference type="ChEBI" id="CHEBI:57945"/>
        <dbReference type="ChEBI" id="CHEBI:606564"/>
        <dbReference type="EC" id="1.1.1.141"/>
    </reaction>
    <physiologicalReaction direction="left-to-right" evidence="18">
        <dbReference type="Rhea" id="RHEA:11877"/>
    </physiologicalReaction>
</comment>
<dbReference type="InterPro" id="IPR036291">
    <property type="entry name" value="NAD(P)-bd_dom_sf"/>
</dbReference>
<sequence length="303" mass="33213">MFDIKYKLFIVTGSARGLGKGFSRAILKKGGSVMLSDVLVEEGHATLLELQSEFGEERVGYCIADVTDKESFGHLWSMAENKFDKPVDVLVNNAGVTHQVGWRKCLDVNIKGVMNGNDLAIERMSKKNGGSGGHVVNIGSTGGFVTGPDLESAAYFVSKSGVVTLTRGLGSKPAFAVTKIRFVCLCPAYADTQFLDTDIRKYIKEQSKLQILPVNAVVNGFIQLFQSGENGEVSLLVKEKLPLMTWPNYEWSFVLLSVVIGAKIWSSLGYKGVFDAKHQLTCSIGAFLLFYILLRLFVLCTLF</sequence>
<name>C1BPG1_CALRO</name>
<evidence type="ECO:0000256" key="6">
    <source>
        <dbReference type="ARBA" id="ARBA00041812"/>
    </source>
</evidence>
<evidence type="ECO:0000256" key="2">
    <source>
        <dbReference type="ARBA" id="ARBA00023002"/>
    </source>
</evidence>
<evidence type="ECO:0000313" key="24">
    <source>
        <dbReference type="EMBL" id="ACO10914.1"/>
    </source>
</evidence>
<comment type="catalytic activity">
    <reaction evidence="10">
        <text>resolvin D1 + NAD(+) = 8-oxoresolvin D1 + NADH + H(+)</text>
        <dbReference type="Rhea" id="RHEA:50124"/>
        <dbReference type="ChEBI" id="CHEBI:15378"/>
        <dbReference type="ChEBI" id="CHEBI:57540"/>
        <dbReference type="ChEBI" id="CHEBI:57945"/>
        <dbReference type="ChEBI" id="CHEBI:132079"/>
        <dbReference type="ChEBI" id="CHEBI:132080"/>
    </reaction>
    <physiologicalReaction direction="left-to-right" evidence="10">
        <dbReference type="Rhea" id="RHEA:50125"/>
    </physiologicalReaction>
</comment>
<protein>
    <recommendedName>
        <fullName evidence="5">15-hydroxyprostaglandin dehydrogenase [NAD(+)]</fullName>
        <ecNumber evidence="3">1.1.1.141</ecNumber>
        <ecNumber evidence="4">1.1.1.232</ecNumber>
    </recommendedName>
    <alternativeName>
        <fullName evidence="7">Eicosanoid/docosanoid dehydrogenase [NAD(+)]</fullName>
    </alternativeName>
    <alternativeName>
        <fullName evidence="6">Prostaglandin dehydrogenase 1</fullName>
    </alternativeName>
</protein>
<feature type="transmembrane region" description="Helical" evidence="23">
    <location>
        <begin position="280"/>
        <end position="298"/>
    </location>
</feature>
<evidence type="ECO:0000256" key="5">
    <source>
        <dbReference type="ARBA" id="ARBA00040276"/>
    </source>
</evidence>
<organism evidence="24">
    <name type="scientific">Caligus rogercresseyi</name>
    <name type="common">Sea louse</name>
    <dbReference type="NCBI Taxonomy" id="217165"/>
    <lineage>
        <taxon>Eukaryota</taxon>
        <taxon>Metazoa</taxon>
        <taxon>Ecdysozoa</taxon>
        <taxon>Arthropoda</taxon>
        <taxon>Crustacea</taxon>
        <taxon>Multicrustacea</taxon>
        <taxon>Hexanauplia</taxon>
        <taxon>Copepoda</taxon>
        <taxon>Siphonostomatoida</taxon>
        <taxon>Caligidae</taxon>
        <taxon>Caligus</taxon>
    </lineage>
</organism>
<evidence type="ECO:0000256" key="12">
    <source>
        <dbReference type="ARBA" id="ARBA00048140"/>
    </source>
</evidence>
<dbReference type="EMBL" id="BT076490">
    <property type="protein sequence ID" value="ACO10914.1"/>
    <property type="molecule type" value="mRNA"/>
</dbReference>
<comment type="catalytic activity">
    <reaction evidence="17">
        <text>prostaglandin A1 + NAD(+) = 15-oxo-prostaglandin A1 + NADH + H(+)</text>
        <dbReference type="Rhea" id="RHEA:41263"/>
        <dbReference type="ChEBI" id="CHEBI:15378"/>
        <dbReference type="ChEBI" id="CHEBI:57398"/>
        <dbReference type="ChEBI" id="CHEBI:57540"/>
        <dbReference type="ChEBI" id="CHEBI:57945"/>
        <dbReference type="ChEBI" id="CHEBI:85072"/>
    </reaction>
    <physiologicalReaction direction="left-to-right" evidence="17">
        <dbReference type="Rhea" id="RHEA:41264"/>
    </physiologicalReaction>
</comment>
<evidence type="ECO:0000256" key="15">
    <source>
        <dbReference type="ARBA" id="ARBA00048393"/>
    </source>
</evidence>
<comment type="catalytic activity">
    <reaction evidence="11">
        <text>14-hydroxy-(4Z,7Z,10Z,12E,16Z,19Z)-docosahexaenoate + NAD(+) = 14-oxo-(4Z,7Z,10Z,12E,16Z,19Z)-docosahexaenoate + NADH + H(+)</text>
        <dbReference type="Rhea" id="RHEA:48952"/>
        <dbReference type="ChEBI" id="CHEBI:15378"/>
        <dbReference type="ChEBI" id="CHEBI:57540"/>
        <dbReference type="ChEBI" id="CHEBI:57945"/>
        <dbReference type="ChEBI" id="CHEBI:90866"/>
        <dbReference type="ChEBI" id="CHEBI:90867"/>
    </reaction>
    <physiologicalReaction direction="left-to-right" evidence="11">
        <dbReference type="Rhea" id="RHEA:48953"/>
    </physiologicalReaction>
</comment>
<keyword evidence="23" id="KW-1133">Transmembrane helix</keyword>
<evidence type="ECO:0000256" key="17">
    <source>
        <dbReference type="ARBA" id="ARBA00048611"/>
    </source>
</evidence>
<evidence type="ECO:0000256" key="9">
    <source>
        <dbReference type="ARBA" id="ARBA00047325"/>
    </source>
</evidence>
<proteinExistence type="evidence at transcript level"/>
<comment type="catalytic activity">
    <reaction evidence="21">
        <text>resolvin E1 + NAD(+) = 18-oxo-resolvin E1 + NADH + H(+)</text>
        <dbReference type="Rhea" id="RHEA:49244"/>
        <dbReference type="ChEBI" id="CHEBI:15378"/>
        <dbReference type="ChEBI" id="CHEBI:57540"/>
        <dbReference type="ChEBI" id="CHEBI:57945"/>
        <dbReference type="ChEBI" id="CHEBI:91000"/>
        <dbReference type="ChEBI" id="CHEBI:91001"/>
    </reaction>
    <physiologicalReaction direction="left-to-right" evidence="21">
        <dbReference type="Rhea" id="RHEA:49245"/>
    </physiologicalReaction>
</comment>
<dbReference type="Gene3D" id="3.40.50.720">
    <property type="entry name" value="NAD(P)-binding Rossmann-like Domain"/>
    <property type="match status" value="1"/>
</dbReference>
<evidence type="ECO:0000256" key="23">
    <source>
        <dbReference type="SAM" id="Phobius"/>
    </source>
</evidence>
<reference evidence="24" key="1">
    <citation type="submission" date="2009-03" db="EMBL/GenBank/DDBJ databases">
        <title>Caligus rogercresseyi ESTs and full-length cDNAs.</title>
        <authorList>
            <person name="Yasuike M."/>
            <person name="von Schalburg K."/>
            <person name="Cooper G."/>
            <person name="Leong J."/>
            <person name="Jones S.R.M."/>
            <person name="Koop B.F."/>
        </authorList>
    </citation>
    <scope>NUCLEOTIDE SEQUENCE</scope>
    <source>
        <tissue evidence="24">Whole tissue</tissue>
    </source>
</reference>
<comment type="catalytic activity">
    <reaction evidence="12">
        <text>15-oxo-(5S,6R)-dihydroxy-(7E,9E,11Z)-eicosatrienoate + NADH + H(+) = (5S,6R,15S)-trihydroxy-(7E,9E,11Z)-eicosatrienoate + NAD(+)</text>
        <dbReference type="Rhea" id="RHEA:41596"/>
        <dbReference type="ChEBI" id="CHEBI:15378"/>
        <dbReference type="ChEBI" id="CHEBI:57540"/>
        <dbReference type="ChEBI" id="CHEBI:57945"/>
        <dbReference type="ChEBI" id="CHEBI:78325"/>
        <dbReference type="ChEBI" id="CHEBI:78329"/>
    </reaction>
    <physiologicalReaction direction="left-to-right" evidence="12">
        <dbReference type="Rhea" id="RHEA:41597"/>
    </physiologicalReaction>
</comment>
<gene>
    <name evidence="24" type="primary">PGDH</name>
</gene>
<dbReference type="InterPro" id="IPR002347">
    <property type="entry name" value="SDR_fam"/>
</dbReference>
<evidence type="ECO:0000256" key="21">
    <source>
        <dbReference type="ARBA" id="ARBA00049188"/>
    </source>
</evidence>
<dbReference type="GO" id="GO:0005737">
    <property type="term" value="C:cytoplasm"/>
    <property type="evidence" value="ECO:0007669"/>
    <property type="project" value="TreeGrafter"/>
</dbReference>